<dbReference type="OMA" id="QEEANTC"/>
<organism evidence="1 2">
    <name type="scientific">Nematostella vectensis</name>
    <name type="common">Starlet sea anemone</name>
    <dbReference type="NCBI Taxonomy" id="45351"/>
    <lineage>
        <taxon>Eukaryota</taxon>
        <taxon>Metazoa</taxon>
        <taxon>Cnidaria</taxon>
        <taxon>Anthozoa</taxon>
        <taxon>Hexacorallia</taxon>
        <taxon>Actiniaria</taxon>
        <taxon>Edwardsiidae</taxon>
        <taxon>Nematostella</taxon>
    </lineage>
</organism>
<reference evidence="1 2" key="1">
    <citation type="journal article" date="2007" name="Science">
        <title>Sea anemone genome reveals ancestral eumetazoan gene repertoire and genomic organization.</title>
        <authorList>
            <person name="Putnam N.H."/>
            <person name="Srivastava M."/>
            <person name="Hellsten U."/>
            <person name="Dirks B."/>
            <person name="Chapman J."/>
            <person name="Salamov A."/>
            <person name="Terry A."/>
            <person name="Shapiro H."/>
            <person name="Lindquist E."/>
            <person name="Kapitonov V.V."/>
            <person name="Jurka J."/>
            <person name="Genikhovich G."/>
            <person name="Grigoriev I.V."/>
            <person name="Lucas S.M."/>
            <person name="Steele R.E."/>
            <person name="Finnerty J.R."/>
            <person name="Technau U."/>
            <person name="Martindale M.Q."/>
            <person name="Rokhsar D.S."/>
        </authorList>
    </citation>
    <scope>NUCLEOTIDE SEQUENCE [LARGE SCALE GENOMIC DNA]</scope>
    <source>
        <strain evidence="2">CH2 X CH6</strain>
    </source>
</reference>
<dbReference type="EMBL" id="DS469555">
    <property type="protein sequence ID" value="EDO43283.1"/>
    <property type="molecule type" value="Genomic_DNA"/>
</dbReference>
<dbReference type="PANTHER" id="PTHR46704">
    <property type="entry name" value="CXC DOMAIN-CONTAINING PROTEIN-RELATED"/>
    <property type="match status" value="1"/>
</dbReference>
<protein>
    <submittedName>
        <fullName evidence="1">Uncharacterized protein</fullName>
    </submittedName>
</protein>
<keyword evidence="2" id="KW-1185">Reference proteome</keyword>
<name>A7RZ22_NEMVE</name>
<dbReference type="PhylomeDB" id="A7RZ22"/>
<evidence type="ECO:0000313" key="2">
    <source>
        <dbReference type="Proteomes" id="UP000001593"/>
    </source>
</evidence>
<gene>
    <name evidence="1" type="ORF">NEMVEDRAFT_v1g204269</name>
</gene>
<dbReference type="InParanoid" id="A7RZ22"/>
<dbReference type="AlphaFoldDB" id="A7RZ22"/>
<dbReference type="HOGENOM" id="CLU_518079_0_0_1"/>
<sequence>MSENIDFRRWDVGKLKKFLTEREVPIGNANKESLIALAEFAVQSLEEQNYHLIRQKSLKLRLENDHITLPDPDELTEGCKDGPSCYPELSQAETENYFDRIIVQFILIVARRFSRHFIRYSSSFFSSSSLHFKQRAKEQAVRLHKIVYEAITRLILDDFEATCEENEILRRKEEKLSQLKLNQCQEVYQRALDSPEIREWELKFEAYVSHKRKEGSDLAKFWLSYQDLCQLLFNLLYATRTGGWELYLSCIEEVIPWAFAYDRQNYARYLVPYLDDMRSLPETMPETELVRFLVKEWKKHEFRNRLDDRVLYVTLVDDCWRINSQMATIVPELQSSQEEADTRMLLHAQHAGGTCVVNSDDTDVLVILLGHAQYLGKRHLKKGTGTKTRIIELDQITRKLARLAAQDIAIEDALCGLVGFHALTGCDSVSAFSQKGKWRPLQIVLKNKKYMEAMKEIGRQWSVTEELFSATEELVFHIYGKRGTRVNRLIYELHCAKGVKIEPNALPPYQSSLKLHVSRANYQAAI</sequence>
<dbReference type="eggNOG" id="ENOG502R4E0">
    <property type="taxonomic scope" value="Eukaryota"/>
</dbReference>
<accession>A7RZ22</accession>
<dbReference type="PANTHER" id="PTHR46704:SF9">
    <property type="entry name" value="BHLH DOMAIN-CONTAINING PROTEIN"/>
    <property type="match status" value="1"/>
</dbReference>
<proteinExistence type="predicted"/>
<dbReference type="Proteomes" id="UP000001593">
    <property type="component" value="Unassembled WGS sequence"/>
</dbReference>
<evidence type="ECO:0000313" key="1">
    <source>
        <dbReference type="EMBL" id="EDO43283.1"/>
    </source>
</evidence>